<dbReference type="InterPro" id="IPR000644">
    <property type="entry name" value="CBS_dom"/>
</dbReference>
<name>A0ABR9P2M9_9ACTN</name>
<dbReference type="Pfam" id="PF00571">
    <property type="entry name" value="CBS"/>
    <property type="match status" value="2"/>
</dbReference>
<evidence type="ECO:0000313" key="4">
    <source>
        <dbReference type="EMBL" id="MBE2998102.1"/>
    </source>
</evidence>
<evidence type="ECO:0000256" key="1">
    <source>
        <dbReference type="ARBA" id="ARBA00023122"/>
    </source>
</evidence>
<feature type="domain" description="CBS" evidence="3">
    <location>
        <begin position="74"/>
        <end position="132"/>
    </location>
</feature>
<dbReference type="InterPro" id="IPR051257">
    <property type="entry name" value="Diverse_CBS-Domain"/>
</dbReference>
<protein>
    <submittedName>
        <fullName evidence="4">CBS domain-containing protein</fullName>
    </submittedName>
</protein>
<dbReference type="EMBL" id="JADBGI010000004">
    <property type="protein sequence ID" value="MBE2998102.1"/>
    <property type="molecule type" value="Genomic_DNA"/>
</dbReference>
<dbReference type="SMART" id="SM00116">
    <property type="entry name" value="CBS"/>
    <property type="match status" value="2"/>
</dbReference>
<dbReference type="SUPFAM" id="SSF54631">
    <property type="entry name" value="CBS-domain pair"/>
    <property type="match status" value="1"/>
</dbReference>
<evidence type="ECO:0000313" key="5">
    <source>
        <dbReference type="Proteomes" id="UP000806528"/>
    </source>
</evidence>
<organism evidence="4 5">
    <name type="scientific">Nocardiopsis coralli</name>
    <dbReference type="NCBI Taxonomy" id="2772213"/>
    <lineage>
        <taxon>Bacteria</taxon>
        <taxon>Bacillati</taxon>
        <taxon>Actinomycetota</taxon>
        <taxon>Actinomycetes</taxon>
        <taxon>Streptosporangiales</taxon>
        <taxon>Nocardiopsidaceae</taxon>
        <taxon>Nocardiopsis</taxon>
    </lineage>
</organism>
<proteinExistence type="predicted"/>
<comment type="caution">
    <text evidence="4">The sequence shown here is derived from an EMBL/GenBank/DDBJ whole genome shotgun (WGS) entry which is preliminary data.</text>
</comment>
<reference evidence="4 5" key="1">
    <citation type="submission" date="2020-09" db="EMBL/GenBank/DDBJ databases">
        <title>Diversity and distribution of actinomycetes associated with coral in the coast of Hainan.</title>
        <authorList>
            <person name="Li F."/>
        </authorList>
    </citation>
    <scope>NUCLEOTIDE SEQUENCE [LARGE SCALE GENOMIC DNA]</scope>
    <source>
        <strain evidence="4 5">HNM0947</strain>
    </source>
</reference>
<dbReference type="PROSITE" id="PS51371">
    <property type="entry name" value="CBS"/>
    <property type="match status" value="2"/>
</dbReference>
<dbReference type="Gene3D" id="3.10.580.10">
    <property type="entry name" value="CBS-domain"/>
    <property type="match status" value="1"/>
</dbReference>
<dbReference type="Proteomes" id="UP000806528">
    <property type="component" value="Unassembled WGS sequence"/>
</dbReference>
<keyword evidence="5" id="KW-1185">Reference proteome</keyword>
<gene>
    <name evidence="4" type="ORF">IDM40_05185</name>
</gene>
<keyword evidence="1 2" id="KW-0129">CBS domain</keyword>
<dbReference type="PANTHER" id="PTHR43080:SF2">
    <property type="entry name" value="CBS DOMAIN-CONTAINING PROTEIN"/>
    <property type="match status" value="1"/>
</dbReference>
<sequence length="139" mass="14132">MALTTVREVMTPDPRCIGTDDSLQKAAELMAGDGVGALPICGQDGRLKGVLTDRDIVVRGLAGGKELADPAGSLNQGEAVTAGADDPVDVVLNTMVDKGVKRLPVIDGTELVGMVTVADIATALPNPAVGDLVEVLSVD</sequence>
<dbReference type="InterPro" id="IPR046342">
    <property type="entry name" value="CBS_dom_sf"/>
</dbReference>
<evidence type="ECO:0000256" key="2">
    <source>
        <dbReference type="PROSITE-ProRule" id="PRU00703"/>
    </source>
</evidence>
<accession>A0ABR9P2M9</accession>
<dbReference type="PANTHER" id="PTHR43080">
    <property type="entry name" value="CBS DOMAIN-CONTAINING PROTEIN CBSX3, MITOCHONDRIAL"/>
    <property type="match status" value="1"/>
</dbReference>
<dbReference type="RefSeq" id="WP_193120767.1">
    <property type="nucleotide sequence ID" value="NZ_JADBGI010000004.1"/>
</dbReference>
<feature type="domain" description="CBS" evidence="3">
    <location>
        <begin position="10"/>
        <end position="66"/>
    </location>
</feature>
<evidence type="ECO:0000259" key="3">
    <source>
        <dbReference type="PROSITE" id="PS51371"/>
    </source>
</evidence>